<accession>A0A059J0P3</accession>
<dbReference type="InterPro" id="IPR001138">
    <property type="entry name" value="Zn2Cys6_DnaBD"/>
</dbReference>
<evidence type="ECO:0000256" key="1">
    <source>
        <dbReference type="ARBA" id="ARBA00004123"/>
    </source>
</evidence>
<dbReference type="GO" id="GO:0000981">
    <property type="term" value="F:DNA-binding transcription factor activity, RNA polymerase II-specific"/>
    <property type="evidence" value="ECO:0007669"/>
    <property type="project" value="InterPro"/>
</dbReference>
<dbReference type="GO" id="GO:0008270">
    <property type="term" value="F:zinc ion binding"/>
    <property type="evidence" value="ECO:0007669"/>
    <property type="project" value="InterPro"/>
</dbReference>
<dbReference type="SUPFAM" id="SSF57701">
    <property type="entry name" value="Zn2/Cys6 DNA-binding domain"/>
    <property type="match status" value="1"/>
</dbReference>
<dbReference type="STRING" id="1215338.A0A059J0P3"/>
<comment type="caution">
    <text evidence="9">The sequence shown here is derived from an EMBL/GenBank/DDBJ whole genome shotgun (WGS) entry which is preliminary data.</text>
</comment>
<dbReference type="PANTHER" id="PTHR31845:SF19">
    <property type="entry name" value="TRANSCRIPTION FACTOR DOMAIN-CONTAINING PROTEIN"/>
    <property type="match status" value="1"/>
</dbReference>
<dbReference type="InterPro" id="IPR051089">
    <property type="entry name" value="prtT"/>
</dbReference>
<dbReference type="GO" id="GO:0005634">
    <property type="term" value="C:nucleus"/>
    <property type="evidence" value="ECO:0007669"/>
    <property type="project" value="UniProtKB-SubCell"/>
</dbReference>
<dbReference type="CDD" id="cd12148">
    <property type="entry name" value="fungal_TF_MHR"/>
    <property type="match status" value="1"/>
</dbReference>
<dbReference type="Proteomes" id="UP000024533">
    <property type="component" value="Unassembled WGS sequence"/>
</dbReference>
<feature type="region of interest" description="Disordered" evidence="7">
    <location>
        <begin position="696"/>
        <end position="727"/>
    </location>
</feature>
<dbReference type="OMA" id="YVYLHNR"/>
<keyword evidence="6" id="KW-0539">Nucleus</keyword>
<feature type="region of interest" description="Disordered" evidence="7">
    <location>
        <begin position="635"/>
        <end position="680"/>
    </location>
</feature>
<dbReference type="AlphaFoldDB" id="A0A059J0P3"/>
<dbReference type="GO" id="GO:0000976">
    <property type="term" value="F:transcription cis-regulatory region binding"/>
    <property type="evidence" value="ECO:0007669"/>
    <property type="project" value="TreeGrafter"/>
</dbReference>
<dbReference type="OrthoDB" id="3163292at2759"/>
<protein>
    <recommendedName>
        <fullName evidence="8">Zn(2)-C6 fungal-type domain-containing protein</fullName>
    </recommendedName>
</protein>
<organism evidence="9 10">
    <name type="scientific">Trichophyton interdigitale (strain MR816)</name>
    <dbReference type="NCBI Taxonomy" id="1215338"/>
    <lineage>
        <taxon>Eukaryota</taxon>
        <taxon>Fungi</taxon>
        <taxon>Dikarya</taxon>
        <taxon>Ascomycota</taxon>
        <taxon>Pezizomycotina</taxon>
        <taxon>Eurotiomycetes</taxon>
        <taxon>Eurotiomycetidae</taxon>
        <taxon>Onygenales</taxon>
        <taxon>Arthrodermataceae</taxon>
        <taxon>Trichophyton</taxon>
    </lineage>
</organism>
<feature type="region of interest" description="Disordered" evidence="7">
    <location>
        <begin position="47"/>
        <end position="126"/>
    </location>
</feature>
<evidence type="ECO:0000256" key="4">
    <source>
        <dbReference type="ARBA" id="ARBA00023125"/>
    </source>
</evidence>
<dbReference type="EMBL" id="AOKY01000497">
    <property type="protein sequence ID" value="KDB21425.1"/>
    <property type="molecule type" value="Genomic_DNA"/>
</dbReference>
<comment type="subcellular location">
    <subcellularLocation>
        <location evidence="1">Nucleus</location>
    </subcellularLocation>
</comment>
<feature type="compositionally biased region" description="Low complexity" evidence="7">
    <location>
        <begin position="67"/>
        <end position="76"/>
    </location>
</feature>
<reference evidence="9 10" key="1">
    <citation type="submission" date="2014-02" db="EMBL/GenBank/DDBJ databases">
        <title>The Genome Sequence of Trichophyton interdigitale MR816.</title>
        <authorList>
            <consortium name="The Broad Institute Genomics Platform"/>
            <person name="Cuomo C.A."/>
            <person name="White T.C."/>
            <person name="Graser Y."/>
            <person name="Martinez-Rossi N."/>
            <person name="Heitman J."/>
            <person name="Young S.K."/>
            <person name="Zeng Q."/>
            <person name="Gargeya S."/>
            <person name="Abouelleil A."/>
            <person name="Alvarado L."/>
            <person name="Chapman S.B."/>
            <person name="Gainer-Dewar J."/>
            <person name="Goldberg J."/>
            <person name="Griggs A."/>
            <person name="Gujja S."/>
            <person name="Hansen M."/>
            <person name="Howarth C."/>
            <person name="Imamovic A."/>
            <person name="Larimer J."/>
            <person name="Martinez D."/>
            <person name="Murphy C."/>
            <person name="Pearson M.D."/>
            <person name="Persinoti G."/>
            <person name="Poon T."/>
            <person name="Priest M."/>
            <person name="Roberts A.D."/>
            <person name="Saif S."/>
            <person name="Shea T.D."/>
            <person name="Sykes S.N."/>
            <person name="Wortman J."/>
            <person name="Nusbaum C."/>
            <person name="Birren B."/>
        </authorList>
    </citation>
    <scope>NUCLEOTIDE SEQUENCE [LARGE SCALE GENOMIC DNA]</scope>
    <source>
        <strain evidence="9 10">MR816</strain>
    </source>
</reference>
<dbReference type="SMART" id="SM00066">
    <property type="entry name" value="GAL4"/>
    <property type="match status" value="1"/>
</dbReference>
<dbReference type="PROSITE" id="PS00463">
    <property type="entry name" value="ZN2_CY6_FUNGAL_1"/>
    <property type="match status" value="1"/>
</dbReference>
<dbReference type="CDD" id="cd00067">
    <property type="entry name" value="GAL4"/>
    <property type="match status" value="1"/>
</dbReference>
<keyword evidence="3" id="KW-0805">Transcription regulation</keyword>
<gene>
    <name evidence="9" type="ORF">H109_06673</name>
</gene>
<evidence type="ECO:0000256" key="5">
    <source>
        <dbReference type="ARBA" id="ARBA00023163"/>
    </source>
</evidence>
<keyword evidence="2" id="KW-0479">Metal-binding</keyword>
<evidence type="ECO:0000256" key="6">
    <source>
        <dbReference type="ARBA" id="ARBA00023242"/>
    </source>
</evidence>
<sequence>MASGNPSAAATAACTPCRTVKMKCTRDPDSASCNRCKRKSLSCFYESHRRGRKPGTKLRPKAERLKAAGLPALLSSAPPPDTSPAVTPEEAIRSSIDTRSPKRIKSDTSFSSPDLPDKPIQPAITSDNPLPTKLASIAQLTHPLSDSLAPFALLKKSSTLGNFSIANILNAENESPAEEPSRWKDCLADDAPIDQNDPVLQNLINLPIAQGLFDSFFKYMNPFICQFDPVLHTVRYVRNRSPFLFTALLSVAAKVFCPAIYAKLHEHSEKLLHNIMGSGEKSLEIIQGVCLLTHWKESSDTRAWMFIGYAIRGGLELGLNKLKPSILDKPMQLVSGFEEEMELREQRSKERTWLVLFIYDRSLSLQLGMPSMITMDPLIRNVQNWHQHAYATPGIDEMVTALTQLRIIGFELLDLFWLDPLHTSPEFMKKDEFILRLCNNELDRWEARWHLIIDEADATLAQRFLVRFYGYHLRLLLHSFQLQLSIANGSASKPALWVCYASSLEMVRLIIDRLGTTSYLYYCQDSIHVMVAYAAVAIVKILLSFPGELPGEAESKVLDYILEASEYFGRQSPTDNTSCHYQSQFLANVVAQYRASRASPASSVKRPASKELCDLMQETTSGADAKTQVNLSPIAVPPLHQTPLPSPFQTSQQQQQQQQQQEDGLSQPQQPQQQQQQQHLTPLNHHLQVASHLQNDLFSSSNTPPPIPMHMPLNDPLHNPHHDQQTLPLIHPDHNQQLLACARPLLPPSNIECTISGSINSGMMSSGRIFASPSLHPSSTHQANSNNTGTMMGSGGTASASGIPVTSSSGPAGNAPNSSDSNDGYDNYTPTNAQNVTPFSNTGTWENLFAHAGFNINGGAFLPNPGSS</sequence>
<dbReference type="InterPro" id="IPR007219">
    <property type="entry name" value="XnlR_reg_dom"/>
</dbReference>
<dbReference type="InterPro" id="IPR036864">
    <property type="entry name" value="Zn2-C6_fun-type_DNA-bd_sf"/>
</dbReference>
<evidence type="ECO:0000313" key="10">
    <source>
        <dbReference type="Proteomes" id="UP000024533"/>
    </source>
</evidence>
<keyword evidence="5" id="KW-0804">Transcription</keyword>
<evidence type="ECO:0000313" key="9">
    <source>
        <dbReference type="EMBL" id="KDB21425.1"/>
    </source>
</evidence>
<dbReference type="SMART" id="SM00906">
    <property type="entry name" value="Fungal_trans"/>
    <property type="match status" value="1"/>
</dbReference>
<proteinExistence type="predicted"/>
<evidence type="ECO:0000259" key="8">
    <source>
        <dbReference type="PROSITE" id="PS50048"/>
    </source>
</evidence>
<dbReference type="Gene3D" id="4.10.240.10">
    <property type="entry name" value="Zn(2)-C6 fungal-type DNA-binding domain"/>
    <property type="match status" value="1"/>
</dbReference>
<dbReference type="HOGENOM" id="CLU_017865_1_0_1"/>
<evidence type="ECO:0000256" key="3">
    <source>
        <dbReference type="ARBA" id="ARBA00023015"/>
    </source>
</evidence>
<dbReference type="Pfam" id="PF04082">
    <property type="entry name" value="Fungal_trans"/>
    <property type="match status" value="1"/>
</dbReference>
<feature type="domain" description="Zn(2)-C6 fungal-type" evidence="8">
    <location>
        <begin position="13"/>
        <end position="45"/>
    </location>
</feature>
<feature type="compositionally biased region" description="Low complexity" evidence="7">
    <location>
        <begin position="784"/>
        <end position="802"/>
    </location>
</feature>
<evidence type="ECO:0000256" key="2">
    <source>
        <dbReference type="ARBA" id="ARBA00022723"/>
    </source>
</evidence>
<dbReference type="PROSITE" id="PS50048">
    <property type="entry name" value="ZN2_CY6_FUNGAL_2"/>
    <property type="match status" value="1"/>
</dbReference>
<dbReference type="GO" id="GO:0006351">
    <property type="term" value="P:DNA-templated transcription"/>
    <property type="evidence" value="ECO:0007669"/>
    <property type="project" value="InterPro"/>
</dbReference>
<keyword evidence="4" id="KW-0238">DNA-binding</keyword>
<dbReference type="PANTHER" id="PTHR31845">
    <property type="entry name" value="FINGER DOMAIN PROTEIN, PUTATIVE-RELATED"/>
    <property type="match status" value="1"/>
</dbReference>
<name>A0A059J0P3_TRIIM</name>
<feature type="compositionally biased region" description="Basic residues" evidence="7">
    <location>
        <begin position="49"/>
        <end position="59"/>
    </location>
</feature>
<keyword evidence="10" id="KW-1185">Reference proteome</keyword>
<feature type="compositionally biased region" description="Low complexity" evidence="7">
    <location>
        <begin position="641"/>
        <end position="680"/>
    </location>
</feature>
<evidence type="ECO:0000256" key="7">
    <source>
        <dbReference type="SAM" id="MobiDB-lite"/>
    </source>
</evidence>
<feature type="region of interest" description="Disordered" evidence="7">
    <location>
        <begin position="773"/>
        <end position="834"/>
    </location>
</feature>
<feature type="compositionally biased region" description="Polar residues" evidence="7">
    <location>
        <begin position="804"/>
        <end position="834"/>
    </location>
</feature>